<name>A0A370TZ95_9HELO</name>
<dbReference type="InterPro" id="IPR027461">
    <property type="entry name" value="Carboxypeptidase_A_C_sf"/>
</dbReference>
<evidence type="ECO:0000256" key="1">
    <source>
        <dbReference type="ARBA" id="ARBA00010233"/>
    </source>
</evidence>
<dbReference type="RefSeq" id="XP_031873498.1">
    <property type="nucleotide sequence ID" value="XM_032009444.1"/>
</dbReference>
<dbReference type="STRING" id="2656787.A0A370TZ95"/>
<evidence type="ECO:0000256" key="2">
    <source>
        <dbReference type="ARBA" id="ARBA00022801"/>
    </source>
</evidence>
<evidence type="ECO:0000313" key="5">
    <source>
        <dbReference type="EMBL" id="RDL40842.1"/>
    </source>
</evidence>
<dbReference type="Proteomes" id="UP000254866">
    <property type="component" value="Unassembled WGS sequence"/>
</dbReference>
<comment type="similarity">
    <text evidence="1">Belongs to the peptidase S66 family.</text>
</comment>
<reference evidence="5 6" key="1">
    <citation type="journal article" date="2018" name="IMA Fungus">
        <title>IMA Genome-F 9: Draft genome sequence of Annulohypoxylon stygium, Aspergillus mulundensis, Berkeleyomyces basicola (syn. Thielaviopsis basicola), Ceratocystis smalleyi, two Cercospora beticola strains, Coleophoma cylindrospora, Fusarium fracticaudum, Phialophora cf. hyalina, and Morchella septimelata.</title>
        <authorList>
            <person name="Wingfield B.D."/>
            <person name="Bills G.F."/>
            <person name="Dong Y."/>
            <person name="Huang W."/>
            <person name="Nel W.J."/>
            <person name="Swalarsk-Parry B.S."/>
            <person name="Vaghefi N."/>
            <person name="Wilken P.M."/>
            <person name="An Z."/>
            <person name="de Beer Z.W."/>
            <person name="De Vos L."/>
            <person name="Chen L."/>
            <person name="Duong T.A."/>
            <person name="Gao Y."/>
            <person name="Hammerbacher A."/>
            <person name="Kikkert J.R."/>
            <person name="Li Y."/>
            <person name="Li H."/>
            <person name="Li K."/>
            <person name="Li Q."/>
            <person name="Liu X."/>
            <person name="Ma X."/>
            <person name="Naidoo K."/>
            <person name="Pethybridge S.J."/>
            <person name="Sun J."/>
            <person name="Steenkamp E.T."/>
            <person name="van der Nest M.A."/>
            <person name="van Wyk S."/>
            <person name="Wingfield M.J."/>
            <person name="Xiong C."/>
            <person name="Yue Q."/>
            <person name="Zhang X."/>
        </authorList>
    </citation>
    <scope>NUCLEOTIDE SEQUENCE [LARGE SCALE GENOMIC DNA]</scope>
    <source>
        <strain evidence="5 6">BP 5553</strain>
    </source>
</reference>
<feature type="domain" description="LD-carboxypeptidase N-terminal" evidence="3">
    <location>
        <begin position="19"/>
        <end position="144"/>
    </location>
</feature>
<dbReference type="PIRSF" id="PIRSF028757">
    <property type="entry name" value="LD-carboxypeptidase"/>
    <property type="match status" value="1"/>
</dbReference>
<keyword evidence="2" id="KW-0378">Hydrolase</keyword>
<organism evidence="5 6">
    <name type="scientific">Venustampulla echinocandica</name>
    <dbReference type="NCBI Taxonomy" id="2656787"/>
    <lineage>
        <taxon>Eukaryota</taxon>
        <taxon>Fungi</taxon>
        <taxon>Dikarya</taxon>
        <taxon>Ascomycota</taxon>
        <taxon>Pezizomycotina</taxon>
        <taxon>Leotiomycetes</taxon>
        <taxon>Helotiales</taxon>
        <taxon>Pleuroascaceae</taxon>
        <taxon>Venustampulla</taxon>
    </lineage>
</organism>
<dbReference type="Pfam" id="PF17676">
    <property type="entry name" value="Peptidase_S66C"/>
    <property type="match status" value="1"/>
</dbReference>
<evidence type="ECO:0000259" key="3">
    <source>
        <dbReference type="Pfam" id="PF02016"/>
    </source>
</evidence>
<gene>
    <name evidence="5" type="ORF">BP5553_00821</name>
</gene>
<evidence type="ECO:0000313" key="6">
    <source>
        <dbReference type="Proteomes" id="UP000254866"/>
    </source>
</evidence>
<dbReference type="PANTHER" id="PTHR30237:SF4">
    <property type="entry name" value="LD-CARBOXYPEPTIDASE C-TERMINAL DOMAIN-CONTAINING PROTEIN"/>
    <property type="match status" value="1"/>
</dbReference>
<protein>
    <recommendedName>
        <fullName evidence="7">Peptidase S66, LD-carboxypeptidase A</fullName>
    </recommendedName>
</protein>
<sequence length="369" mass="40366">MASIPTLLIPKALKKGGTIAFISPSERLNEHFPTPLSRAVSFFQSLGYPVKVIYTPLPTVPSSPTTSLHLTKTSHIVQEIHAAFLDPQVTCIISTVGGTTINEILRIIDYGIVRSNPKIFVGYSDNTHLIYAFYTQAGLRSFTGPCALTEFAEFPAPDPFTVSHFFQVLRGDDPVTGTTTAGITGQRIPRSTSFAGWDLPFFLASGKEDTEEVREAVPTPPVVWLRPGTASGPIMGGTLRKLVSLSGTPYLPPKMHTGAIFFFEISQGEDQSAMPLYRVRSDIVDLINTGLFDDIVGLVVGRTSLYDEKMNKKLKEIIVELVEGGGWQWPVLFGVDIGHTSPMLTVPFGVRTRLDSVKDEFCFLEEGVV</sequence>
<dbReference type="SUPFAM" id="SSF141986">
    <property type="entry name" value="LD-carboxypeptidase A C-terminal domain-like"/>
    <property type="match status" value="1"/>
</dbReference>
<evidence type="ECO:0008006" key="7">
    <source>
        <dbReference type="Google" id="ProtNLM"/>
    </source>
</evidence>
<dbReference type="AlphaFoldDB" id="A0A370TZ95"/>
<feature type="domain" description="LD-carboxypeptidase C-terminal" evidence="4">
    <location>
        <begin position="231"/>
        <end position="354"/>
    </location>
</feature>
<dbReference type="OrthoDB" id="5186469at2759"/>
<dbReference type="InterPro" id="IPR003507">
    <property type="entry name" value="S66_fam"/>
</dbReference>
<evidence type="ECO:0000259" key="4">
    <source>
        <dbReference type="Pfam" id="PF17676"/>
    </source>
</evidence>
<dbReference type="GO" id="GO:0016787">
    <property type="term" value="F:hydrolase activity"/>
    <property type="evidence" value="ECO:0007669"/>
    <property type="project" value="UniProtKB-KW"/>
</dbReference>
<dbReference type="EMBL" id="NPIC01000001">
    <property type="protein sequence ID" value="RDL40842.1"/>
    <property type="molecule type" value="Genomic_DNA"/>
</dbReference>
<dbReference type="InterPro" id="IPR029062">
    <property type="entry name" value="Class_I_gatase-like"/>
</dbReference>
<dbReference type="GeneID" id="43593670"/>
<dbReference type="PANTHER" id="PTHR30237">
    <property type="entry name" value="MURAMOYLTETRAPEPTIDE CARBOXYPEPTIDASE"/>
    <property type="match status" value="1"/>
</dbReference>
<dbReference type="Pfam" id="PF02016">
    <property type="entry name" value="Peptidase_S66"/>
    <property type="match status" value="1"/>
</dbReference>
<keyword evidence="6" id="KW-1185">Reference proteome</keyword>
<dbReference type="InterPro" id="IPR027478">
    <property type="entry name" value="LdcA_N"/>
</dbReference>
<accession>A0A370TZ95</accession>
<dbReference type="InterPro" id="IPR040921">
    <property type="entry name" value="Peptidase_S66C"/>
</dbReference>
<dbReference type="InterPro" id="IPR040449">
    <property type="entry name" value="Peptidase_S66_N"/>
</dbReference>
<comment type="caution">
    <text evidence="5">The sequence shown here is derived from an EMBL/GenBank/DDBJ whole genome shotgun (WGS) entry which is preliminary data.</text>
</comment>
<dbReference type="Gene3D" id="3.40.50.10740">
    <property type="entry name" value="Class I glutamine amidotransferase-like"/>
    <property type="match status" value="1"/>
</dbReference>
<proteinExistence type="inferred from homology"/>
<dbReference type="Gene3D" id="3.50.30.60">
    <property type="entry name" value="LD-carboxypeptidase A C-terminal domain-like"/>
    <property type="match status" value="1"/>
</dbReference>
<dbReference type="SUPFAM" id="SSF52317">
    <property type="entry name" value="Class I glutamine amidotransferase-like"/>
    <property type="match status" value="1"/>
</dbReference>